<accession>A0ABQ7Y792</accession>
<dbReference type="InterPro" id="IPR014476">
    <property type="entry name" value="AHL15-29"/>
</dbReference>
<keyword evidence="2" id="KW-1185">Reference proteome</keyword>
<reference evidence="1 2" key="1">
    <citation type="submission" date="2021-05" db="EMBL/GenBank/DDBJ databases">
        <title>Genome Assembly of Synthetic Allotetraploid Brassica napus Reveals Homoeologous Exchanges between Subgenomes.</title>
        <authorList>
            <person name="Davis J.T."/>
        </authorList>
    </citation>
    <scope>NUCLEOTIDE SEQUENCE [LARGE SCALE GENOMIC DNA]</scope>
    <source>
        <strain evidence="2">cv. Da-Ae</strain>
        <tissue evidence="1">Seedling</tissue>
    </source>
</reference>
<comment type="caution">
    <text evidence="1">The sequence shown here is derived from an EMBL/GenBank/DDBJ whole genome shotgun (WGS) entry which is preliminary data.</text>
</comment>
<proteinExistence type="predicted"/>
<protein>
    <submittedName>
        <fullName evidence="1">Uncharacterized protein</fullName>
    </submittedName>
</protein>
<gene>
    <name evidence="1" type="ORF">HID58_080805</name>
</gene>
<dbReference type="PANTHER" id="PTHR31100:SF48">
    <property type="entry name" value="AT-HOOK MOTIF NUCLEAR-LOCALIZED PROTEIN 16"/>
    <property type="match status" value="1"/>
</dbReference>
<sequence length="193" mass="21726">MICTTLTTTSVESKLAFPMRNQEAAKRGNKNKNNMKAILKERQRGRLYASKNKPKSPITVTHDSPSFLRVHAVVIISAYFSGKKQRRVCILNANGCVTNVTLRQPASSGAKVTTAWDHWFDHQRQHLVMFFLMAASFMNAVFDRLPQDDDEAASMRNQQYYQNGRSHPLDNIHGLPQNMLTNGNSGIVSLLCC</sequence>
<dbReference type="Proteomes" id="UP000824890">
    <property type="component" value="Unassembled WGS sequence"/>
</dbReference>
<evidence type="ECO:0000313" key="1">
    <source>
        <dbReference type="EMBL" id="KAH0863594.1"/>
    </source>
</evidence>
<dbReference type="EMBL" id="JAGKQM010000018">
    <property type="protein sequence ID" value="KAH0863594.1"/>
    <property type="molecule type" value="Genomic_DNA"/>
</dbReference>
<name>A0ABQ7Y792_BRANA</name>
<organism evidence="1 2">
    <name type="scientific">Brassica napus</name>
    <name type="common">Rape</name>
    <dbReference type="NCBI Taxonomy" id="3708"/>
    <lineage>
        <taxon>Eukaryota</taxon>
        <taxon>Viridiplantae</taxon>
        <taxon>Streptophyta</taxon>
        <taxon>Embryophyta</taxon>
        <taxon>Tracheophyta</taxon>
        <taxon>Spermatophyta</taxon>
        <taxon>Magnoliopsida</taxon>
        <taxon>eudicotyledons</taxon>
        <taxon>Gunneridae</taxon>
        <taxon>Pentapetalae</taxon>
        <taxon>rosids</taxon>
        <taxon>malvids</taxon>
        <taxon>Brassicales</taxon>
        <taxon>Brassicaceae</taxon>
        <taxon>Brassiceae</taxon>
        <taxon>Brassica</taxon>
    </lineage>
</organism>
<evidence type="ECO:0000313" key="2">
    <source>
        <dbReference type="Proteomes" id="UP000824890"/>
    </source>
</evidence>
<dbReference type="PANTHER" id="PTHR31100">
    <property type="entry name" value="AT-HOOK MOTIF NUCLEAR-LOCALIZED PROTEIN 15"/>
    <property type="match status" value="1"/>
</dbReference>